<name>A0ACC2RLF8_9FUNG</name>
<protein>
    <submittedName>
        <fullName evidence="1">Uncharacterized protein</fullName>
    </submittedName>
</protein>
<organism evidence="1 2">
    <name type="scientific">Entomophthora muscae</name>
    <dbReference type="NCBI Taxonomy" id="34485"/>
    <lineage>
        <taxon>Eukaryota</taxon>
        <taxon>Fungi</taxon>
        <taxon>Fungi incertae sedis</taxon>
        <taxon>Zoopagomycota</taxon>
        <taxon>Entomophthoromycotina</taxon>
        <taxon>Entomophthoromycetes</taxon>
        <taxon>Entomophthorales</taxon>
        <taxon>Entomophthoraceae</taxon>
        <taxon>Entomophthora</taxon>
    </lineage>
</organism>
<evidence type="ECO:0000313" key="1">
    <source>
        <dbReference type="EMBL" id="KAJ9050877.1"/>
    </source>
</evidence>
<comment type="caution">
    <text evidence="1">The sequence shown here is derived from an EMBL/GenBank/DDBJ whole genome shotgun (WGS) entry which is preliminary data.</text>
</comment>
<reference evidence="1" key="1">
    <citation type="submission" date="2022-04" db="EMBL/GenBank/DDBJ databases">
        <title>Genome of the entomopathogenic fungus Entomophthora muscae.</title>
        <authorList>
            <person name="Elya C."/>
            <person name="Lovett B.R."/>
            <person name="Lee E."/>
            <person name="Macias A.M."/>
            <person name="Hajek A.E."/>
            <person name="De Bivort B.L."/>
            <person name="Kasson M.T."/>
            <person name="De Fine Licht H.H."/>
            <person name="Stajich J.E."/>
        </authorList>
    </citation>
    <scope>NUCLEOTIDE SEQUENCE</scope>
    <source>
        <strain evidence="1">Berkeley</strain>
    </source>
</reference>
<gene>
    <name evidence="1" type="ORF">DSO57_1009988</name>
</gene>
<sequence>MVHGDLGSFQCLNFDIKRHISEGEYTYFWIKINPPGTDLFYNCEGISECCAADYCFEYIQSGWFSFDMKIKFPNKKKTIFSVLYNLGEMTNNGPWDYSSKETTCVDPVLALID</sequence>
<proteinExistence type="predicted"/>
<accession>A0ACC2RLF8</accession>
<dbReference type="Proteomes" id="UP001165960">
    <property type="component" value="Unassembled WGS sequence"/>
</dbReference>
<evidence type="ECO:0000313" key="2">
    <source>
        <dbReference type="Proteomes" id="UP001165960"/>
    </source>
</evidence>
<keyword evidence="2" id="KW-1185">Reference proteome</keyword>
<dbReference type="EMBL" id="QTSX02007132">
    <property type="protein sequence ID" value="KAJ9050877.1"/>
    <property type="molecule type" value="Genomic_DNA"/>
</dbReference>